<dbReference type="Proteomes" id="UP001177023">
    <property type="component" value="Unassembled WGS sequence"/>
</dbReference>
<dbReference type="GO" id="GO:0007100">
    <property type="term" value="P:mitotic centrosome separation"/>
    <property type="evidence" value="ECO:0007669"/>
    <property type="project" value="TreeGrafter"/>
</dbReference>
<dbReference type="GO" id="GO:0000132">
    <property type="term" value="P:establishment of mitotic spindle orientation"/>
    <property type="evidence" value="ECO:0007669"/>
    <property type="project" value="TreeGrafter"/>
</dbReference>
<evidence type="ECO:0000256" key="4">
    <source>
        <dbReference type="SAM" id="MobiDB-lite"/>
    </source>
</evidence>
<feature type="coiled-coil region" evidence="3">
    <location>
        <begin position="235"/>
        <end position="262"/>
    </location>
</feature>
<feature type="non-terminal residue" evidence="5">
    <location>
        <position position="269"/>
    </location>
</feature>
<reference evidence="5" key="1">
    <citation type="submission" date="2023-06" db="EMBL/GenBank/DDBJ databases">
        <authorList>
            <person name="Delattre M."/>
        </authorList>
    </citation>
    <scope>NUCLEOTIDE SEQUENCE</scope>
    <source>
        <strain evidence="5">AF72</strain>
    </source>
</reference>
<feature type="coiled-coil region" evidence="3">
    <location>
        <begin position="25"/>
        <end position="95"/>
    </location>
</feature>
<keyword evidence="6" id="KW-1185">Reference proteome</keyword>
<dbReference type="GO" id="GO:0016477">
    <property type="term" value="P:cell migration"/>
    <property type="evidence" value="ECO:0007669"/>
    <property type="project" value="TreeGrafter"/>
</dbReference>
<dbReference type="AlphaFoldDB" id="A0AA36CMF4"/>
<keyword evidence="2 3" id="KW-0175">Coiled coil</keyword>
<dbReference type="PANTHER" id="PTHR10921">
    <property type="entry name" value="NUCLEAR DISTRIBUTION PROTEIN NUDE HOMOLOG 1"/>
    <property type="match status" value="1"/>
</dbReference>
<evidence type="ECO:0000256" key="1">
    <source>
        <dbReference type="ARBA" id="ARBA00007429"/>
    </source>
</evidence>
<evidence type="ECO:0000313" key="6">
    <source>
        <dbReference type="Proteomes" id="UP001177023"/>
    </source>
</evidence>
<evidence type="ECO:0008006" key="7">
    <source>
        <dbReference type="Google" id="ProtNLM"/>
    </source>
</evidence>
<gene>
    <name evidence="5" type="ORF">MSPICULIGERA_LOCUS9919</name>
</gene>
<dbReference type="GO" id="GO:0007020">
    <property type="term" value="P:microtubule nucleation"/>
    <property type="evidence" value="ECO:0007669"/>
    <property type="project" value="TreeGrafter"/>
</dbReference>
<dbReference type="PANTHER" id="PTHR10921:SF1">
    <property type="entry name" value="NUCLEAR DISTRIBUTION PROTEIN NUDE HOMOLOG"/>
    <property type="match status" value="1"/>
</dbReference>
<accession>A0AA36CMF4</accession>
<evidence type="ECO:0000256" key="2">
    <source>
        <dbReference type="ARBA" id="ARBA00023054"/>
    </source>
</evidence>
<organism evidence="5 6">
    <name type="scientific">Mesorhabditis spiculigera</name>
    <dbReference type="NCBI Taxonomy" id="96644"/>
    <lineage>
        <taxon>Eukaryota</taxon>
        <taxon>Metazoa</taxon>
        <taxon>Ecdysozoa</taxon>
        <taxon>Nematoda</taxon>
        <taxon>Chromadorea</taxon>
        <taxon>Rhabditida</taxon>
        <taxon>Rhabditina</taxon>
        <taxon>Rhabditomorpha</taxon>
        <taxon>Rhabditoidea</taxon>
        <taxon>Rhabditidae</taxon>
        <taxon>Mesorhabditinae</taxon>
        <taxon>Mesorhabditis</taxon>
    </lineage>
</organism>
<dbReference type="GO" id="GO:0008017">
    <property type="term" value="F:microtubule binding"/>
    <property type="evidence" value="ECO:0007669"/>
    <property type="project" value="InterPro"/>
</dbReference>
<dbReference type="GO" id="GO:0047496">
    <property type="term" value="P:vesicle transport along microtubule"/>
    <property type="evidence" value="ECO:0007669"/>
    <property type="project" value="TreeGrafter"/>
</dbReference>
<dbReference type="GO" id="GO:0007059">
    <property type="term" value="P:chromosome segregation"/>
    <property type="evidence" value="ECO:0007669"/>
    <property type="project" value="TreeGrafter"/>
</dbReference>
<dbReference type="InterPro" id="IPR033494">
    <property type="entry name" value="NUDE"/>
</dbReference>
<sequence length="269" mass="30558">MGENQPHLDRAALTQLPPEKLVEKVLQYQILLQELNEDYDDLKRSTEEMETLQEQEIEALRKENSDLRRDHQALKENHEAMKERYTAERTELLKNDEKQKAQLAQFTADSVKNRKRIMILESEKDSALEAVRVREATIMLTDQKLDDALERMAVLETCLAQKSSSMEELNSVKSSTRPLATVEPLKAQPLLDDHDMEVNEAEMNENQSPQRLAAGADADDSKKPPAPTTPMTGIHTTVNRAVRSLLNKLDRLENLLMTARSTTPSQTSV</sequence>
<feature type="region of interest" description="Disordered" evidence="4">
    <location>
        <begin position="201"/>
        <end position="235"/>
    </location>
</feature>
<dbReference type="GO" id="GO:0005871">
    <property type="term" value="C:kinesin complex"/>
    <property type="evidence" value="ECO:0007669"/>
    <property type="project" value="TreeGrafter"/>
</dbReference>
<name>A0AA36CMF4_9BILA</name>
<dbReference type="GO" id="GO:0005813">
    <property type="term" value="C:centrosome"/>
    <property type="evidence" value="ECO:0007669"/>
    <property type="project" value="TreeGrafter"/>
</dbReference>
<dbReference type="GO" id="GO:0051642">
    <property type="term" value="P:centrosome localization"/>
    <property type="evidence" value="ECO:0007669"/>
    <property type="project" value="TreeGrafter"/>
</dbReference>
<protein>
    <recommendedName>
        <fullName evidence="7">NUDE domain-containing protein</fullName>
    </recommendedName>
</protein>
<comment type="caution">
    <text evidence="5">The sequence shown here is derived from an EMBL/GenBank/DDBJ whole genome shotgun (WGS) entry which is preliminary data.</text>
</comment>
<dbReference type="GO" id="GO:0000776">
    <property type="term" value="C:kinetochore"/>
    <property type="evidence" value="ECO:0007669"/>
    <property type="project" value="TreeGrafter"/>
</dbReference>
<evidence type="ECO:0000313" key="5">
    <source>
        <dbReference type="EMBL" id="CAJ0571515.1"/>
    </source>
</evidence>
<dbReference type="EMBL" id="CATQJA010002568">
    <property type="protein sequence ID" value="CAJ0571515.1"/>
    <property type="molecule type" value="Genomic_DNA"/>
</dbReference>
<proteinExistence type="inferred from homology"/>
<dbReference type="Gene3D" id="6.10.250.1080">
    <property type="match status" value="1"/>
</dbReference>
<comment type="similarity">
    <text evidence="1">Belongs to the nudE family.</text>
</comment>
<evidence type="ECO:0000256" key="3">
    <source>
        <dbReference type="SAM" id="Coils"/>
    </source>
</evidence>